<keyword evidence="3" id="KW-1185">Reference proteome</keyword>
<evidence type="ECO:0000313" key="2">
    <source>
        <dbReference type="EMBL" id="TVZ01902.1"/>
    </source>
</evidence>
<dbReference type="PANTHER" id="PTHR21310:SF15">
    <property type="entry name" value="AMINOGLYCOSIDE PHOSPHOTRANSFERASE DOMAIN-CONTAINING PROTEIN"/>
    <property type="match status" value="1"/>
</dbReference>
<dbReference type="Pfam" id="PF01636">
    <property type="entry name" value="APH"/>
    <property type="match status" value="1"/>
</dbReference>
<organism evidence="2 3">
    <name type="scientific">Trebonia kvetii</name>
    <dbReference type="NCBI Taxonomy" id="2480626"/>
    <lineage>
        <taxon>Bacteria</taxon>
        <taxon>Bacillati</taxon>
        <taxon>Actinomycetota</taxon>
        <taxon>Actinomycetes</taxon>
        <taxon>Streptosporangiales</taxon>
        <taxon>Treboniaceae</taxon>
        <taxon>Trebonia</taxon>
    </lineage>
</organism>
<comment type="caution">
    <text evidence="2">The sequence shown here is derived from an EMBL/GenBank/DDBJ whole genome shotgun (WGS) entry which is preliminary data.</text>
</comment>
<feature type="domain" description="Aminoglycoside phosphotransferase" evidence="1">
    <location>
        <begin position="41"/>
        <end position="283"/>
    </location>
</feature>
<evidence type="ECO:0000313" key="3">
    <source>
        <dbReference type="Proteomes" id="UP000460272"/>
    </source>
</evidence>
<dbReference type="AlphaFoldDB" id="A0A6P2BS76"/>
<protein>
    <submittedName>
        <fullName evidence="2">Aminoglycoside phosphotransferase family protein</fullName>
    </submittedName>
</protein>
<name>A0A6P2BS76_9ACTN</name>
<dbReference type="Gene3D" id="3.30.200.20">
    <property type="entry name" value="Phosphorylase Kinase, domain 1"/>
    <property type="match status" value="1"/>
</dbReference>
<dbReference type="RefSeq" id="WP_145858836.1">
    <property type="nucleotide sequence ID" value="NZ_RPFW01000006.1"/>
</dbReference>
<dbReference type="OrthoDB" id="5490445at2"/>
<dbReference type="InterPro" id="IPR011009">
    <property type="entry name" value="Kinase-like_dom_sf"/>
</dbReference>
<gene>
    <name evidence="2" type="ORF">EAS64_31175</name>
</gene>
<dbReference type="InterPro" id="IPR002575">
    <property type="entry name" value="Aminoglycoside_PTrfase"/>
</dbReference>
<dbReference type="GO" id="GO:0016740">
    <property type="term" value="F:transferase activity"/>
    <property type="evidence" value="ECO:0007669"/>
    <property type="project" value="UniProtKB-KW"/>
</dbReference>
<dbReference type="Gene3D" id="3.90.1200.10">
    <property type="match status" value="1"/>
</dbReference>
<accession>A0A6P2BS76</accession>
<dbReference type="Proteomes" id="UP000460272">
    <property type="component" value="Unassembled WGS sequence"/>
</dbReference>
<dbReference type="PANTHER" id="PTHR21310">
    <property type="entry name" value="AMINOGLYCOSIDE PHOSPHOTRANSFERASE-RELATED-RELATED"/>
    <property type="match status" value="1"/>
</dbReference>
<dbReference type="InterPro" id="IPR051678">
    <property type="entry name" value="AGP_Transferase"/>
</dbReference>
<evidence type="ECO:0000259" key="1">
    <source>
        <dbReference type="Pfam" id="PF01636"/>
    </source>
</evidence>
<sequence>MESITKNRQPAEILRAMVERGYGPDRVPADGAEWASELGFGMFNAAYRIRLRDGENVVLKIAPPPGVEVLTYERGAMATEVAALRMIRENTGVPVPAVDYADSSRDLCDADYFFMPFVDGDNLAVIGNDLTAADRDAYQEALGSANRELNSLRGTAFGPLTGAARGDPSWRTVFTGMAEDVLRDGERRQVDLGWDYDTMRAVVAGHAASLDEVTEPAFVEWDLWAGNVLVRSGKIVGIIDHERAFYGDPLIEFGFIATQLPAFGDPAAFLRGYGRGPLTETEQVRRRLYCLHLMLVMVIETAYRGFAEPAHQNWVRARLNETMALFGHRPR</sequence>
<reference evidence="2 3" key="1">
    <citation type="submission" date="2018-11" db="EMBL/GenBank/DDBJ databases">
        <title>Trebonia kvetii gen.nov., sp.nov., a novel acidophilic actinobacterium, and proposal of the new actinobacterial family Treboniaceae fam. nov.</title>
        <authorList>
            <person name="Rapoport D."/>
            <person name="Sagova-Mareckova M."/>
            <person name="Sedlacek I."/>
            <person name="Provaznik J."/>
            <person name="Kralova S."/>
            <person name="Pavlinic D."/>
            <person name="Benes V."/>
            <person name="Kopecky J."/>
        </authorList>
    </citation>
    <scope>NUCLEOTIDE SEQUENCE [LARGE SCALE GENOMIC DNA]</scope>
    <source>
        <strain evidence="2 3">15Tr583</strain>
    </source>
</reference>
<proteinExistence type="predicted"/>
<dbReference type="EMBL" id="RPFW01000006">
    <property type="protein sequence ID" value="TVZ01902.1"/>
    <property type="molecule type" value="Genomic_DNA"/>
</dbReference>
<dbReference type="SUPFAM" id="SSF56112">
    <property type="entry name" value="Protein kinase-like (PK-like)"/>
    <property type="match status" value="1"/>
</dbReference>
<keyword evidence="2" id="KW-0808">Transferase</keyword>